<dbReference type="RefSeq" id="WP_138575147.1">
    <property type="nucleotide sequence ID" value="NZ_CP040818.1"/>
</dbReference>
<name>A0A5B8FIJ1_9RHOB</name>
<protein>
    <submittedName>
        <fullName evidence="2">Xanthine dehydrogenase family protein molybdopterin-binding subunit</fullName>
    </submittedName>
</protein>
<evidence type="ECO:0000313" key="2">
    <source>
        <dbReference type="EMBL" id="QDL93128.1"/>
    </source>
</evidence>
<dbReference type="GO" id="GO:0016491">
    <property type="term" value="F:oxidoreductase activity"/>
    <property type="evidence" value="ECO:0007669"/>
    <property type="project" value="InterPro"/>
</dbReference>
<dbReference type="InterPro" id="IPR012368">
    <property type="entry name" value="OxRdtase_Mopterin-bd_su_IorB"/>
</dbReference>
<dbReference type="Proteomes" id="UP000305888">
    <property type="component" value="Chromosome"/>
</dbReference>
<evidence type="ECO:0000313" key="3">
    <source>
        <dbReference type="Proteomes" id="UP000305888"/>
    </source>
</evidence>
<dbReference type="Pfam" id="PF20256">
    <property type="entry name" value="MoCoBD_2"/>
    <property type="match status" value="2"/>
</dbReference>
<dbReference type="SUPFAM" id="SSF56003">
    <property type="entry name" value="Molybdenum cofactor-binding domain"/>
    <property type="match status" value="2"/>
</dbReference>
<dbReference type="EMBL" id="CP040818">
    <property type="protein sequence ID" value="QDL93128.1"/>
    <property type="molecule type" value="Genomic_DNA"/>
</dbReference>
<dbReference type="InterPro" id="IPR052516">
    <property type="entry name" value="N-heterocyclic_Hydroxylase"/>
</dbReference>
<dbReference type="SMART" id="SM01008">
    <property type="entry name" value="Ald_Xan_dh_C"/>
    <property type="match status" value="1"/>
</dbReference>
<dbReference type="KEGG" id="ppru:FDP22_15860"/>
<organism evidence="2 3">
    <name type="scientific">Paroceanicella profunda</name>
    <dbReference type="NCBI Taxonomy" id="2579971"/>
    <lineage>
        <taxon>Bacteria</taxon>
        <taxon>Pseudomonadati</taxon>
        <taxon>Pseudomonadota</taxon>
        <taxon>Alphaproteobacteria</taxon>
        <taxon>Rhodobacterales</taxon>
        <taxon>Paracoccaceae</taxon>
        <taxon>Paroceanicella</taxon>
    </lineage>
</organism>
<accession>A0A5B8FIJ1</accession>
<dbReference type="PANTHER" id="PTHR47495">
    <property type="entry name" value="ALDEHYDE DEHYDROGENASE"/>
    <property type="match status" value="1"/>
</dbReference>
<dbReference type="PANTHER" id="PTHR47495:SF2">
    <property type="entry name" value="ALDEHYDE DEHYDROGENASE"/>
    <property type="match status" value="1"/>
</dbReference>
<dbReference type="OrthoDB" id="9767994at2"/>
<dbReference type="AlphaFoldDB" id="A0A5B8FIJ1"/>
<reference evidence="2 3" key="1">
    <citation type="submission" date="2019-06" db="EMBL/GenBank/DDBJ databases">
        <title>Genome sequence of Rhodobacteraceae bacterium D4M1.</title>
        <authorList>
            <person name="Cao J."/>
        </authorList>
    </citation>
    <scope>NUCLEOTIDE SEQUENCE [LARGE SCALE GENOMIC DNA]</scope>
    <source>
        <strain evidence="2 3">D4M1</strain>
    </source>
</reference>
<dbReference type="Pfam" id="PF02738">
    <property type="entry name" value="MoCoBD_1"/>
    <property type="match status" value="1"/>
</dbReference>
<dbReference type="InterPro" id="IPR046867">
    <property type="entry name" value="AldOxase/xan_DH_MoCoBD2"/>
</dbReference>
<feature type="domain" description="Aldehyde oxidase/xanthine dehydrogenase a/b hammerhead" evidence="1">
    <location>
        <begin position="241"/>
        <end position="321"/>
    </location>
</feature>
<sequence length="772" mass="82046">MPRLLSRRSFLITGAVLSGTVAVAATAGIGYLASVDIDGPDGFVDGDRAVLNAFVAIYTDGTVSVFVPKTEMGQGIHTGIAMLVAEELGIPFDNRISVEHPTEVLPVYGGWASQLGIRPEEASGPLHWLGRRALGAASIVSTGASSSTYELWTSLRQAGAAARHMLVGAAAAEMGVAPTELTTPGDGSVVHEATGTSLTYGHLALAAATIPPPESPELKPASDWQLIGRSQPRVDIPAKVRGLPVFGMDVIQPQMLYASIRQAPVTGAAVAQLVNEAELREIRGIVDVVVIEDTSVAVIADSWWTAEQALWRAEIAWTPTEWDDLSGVELAQRMEAALDSDEPNIVHEVGEPFPDTPDRLVEAAYSAPLVTHACMESMNATVLVRSDGTAEAWVSSQSLTSARWGVSRGAAAAGIDLDEIKVNVMQNGGAFGRRTELDVVQQAAFLAALHPDRPVKLLWSREEDIGRGIYRSHARARLRAALGEDGLPIAYEARVAGQSVAQGLMGRLLPITGGGNPEGDFLTSEGLESPHYVIPNQRVGSHHVPSNIRVGLWRSNGFSHNVFFAESFFDECAHAAGTDPLEYRRRLLVDSPRLLNVLDRVASMADWGSPLPAGRGRGIAIGGAYYSVVAQVVEVTVAIDGEITVDEVFCAVDVGTVINPDQVTAQMEGSILWGLTTALMSENTVENGSIVESNFHDFQVQRLRNAPRITVEIVPSEELPGGAGETGVIPIAPALGNAIFAATGRRIRSLPLAVTETIGERQTRSVLRTADA</sequence>
<dbReference type="InterPro" id="IPR008274">
    <property type="entry name" value="AldOxase/xan_DH_MoCoBD1"/>
</dbReference>
<proteinExistence type="predicted"/>
<dbReference type="InterPro" id="IPR000674">
    <property type="entry name" value="Ald_Oxase/Xan_DH_a/b"/>
</dbReference>
<dbReference type="PROSITE" id="PS51318">
    <property type="entry name" value="TAT"/>
    <property type="match status" value="1"/>
</dbReference>
<dbReference type="Gene3D" id="3.90.1170.50">
    <property type="entry name" value="Aldehyde oxidase/xanthine dehydrogenase, a/b hammerhead"/>
    <property type="match status" value="1"/>
</dbReference>
<dbReference type="PIRSF" id="PIRSF036389">
    <property type="entry name" value="IOR_B"/>
    <property type="match status" value="1"/>
</dbReference>
<evidence type="ECO:0000259" key="1">
    <source>
        <dbReference type="SMART" id="SM01008"/>
    </source>
</evidence>
<dbReference type="InterPro" id="IPR006311">
    <property type="entry name" value="TAT_signal"/>
</dbReference>
<dbReference type="InterPro" id="IPR037165">
    <property type="entry name" value="AldOxase/xan_DH_Mopterin-bd_sf"/>
</dbReference>
<keyword evidence="3" id="KW-1185">Reference proteome</keyword>
<gene>
    <name evidence="2" type="ORF">FDP22_15860</name>
</gene>
<dbReference type="Gene3D" id="3.30.365.10">
    <property type="entry name" value="Aldehyde oxidase/xanthine dehydrogenase, molybdopterin binding domain"/>
    <property type="match status" value="4"/>
</dbReference>